<accession>A0ABM8HSR1</accession>
<dbReference type="Pfam" id="PF00392">
    <property type="entry name" value="GntR"/>
    <property type="match status" value="1"/>
</dbReference>
<dbReference type="Proteomes" id="UP001319827">
    <property type="component" value="Chromosome"/>
</dbReference>
<dbReference type="EMBL" id="AP024355">
    <property type="protein sequence ID" value="BCR03658.1"/>
    <property type="molecule type" value="Genomic_DNA"/>
</dbReference>
<evidence type="ECO:0000259" key="6">
    <source>
        <dbReference type="PROSITE" id="PS50949"/>
    </source>
</evidence>
<comment type="similarity">
    <text evidence="1">In the C-terminal section; belongs to the class-I pyridoxal-phosphate-dependent aminotransferase family.</text>
</comment>
<dbReference type="InterPro" id="IPR015421">
    <property type="entry name" value="PyrdxlP-dep_Trfase_major"/>
</dbReference>
<reference evidence="7 8" key="1">
    <citation type="journal article" date="2016" name="C (Basel)">
        <title>Selective Growth of and Electricity Production by Marine Exoelectrogenic Bacteria in Self-Aggregated Hydrogel of Microbially Reduced Graphene Oxide.</title>
        <authorList>
            <person name="Yoshida N."/>
            <person name="Goto Y."/>
            <person name="Miyata Y."/>
        </authorList>
    </citation>
    <scope>NUCLEOTIDE SEQUENCE [LARGE SCALE GENOMIC DNA]</scope>
    <source>
        <strain evidence="7 8">NIT-T3</strain>
    </source>
</reference>
<dbReference type="CDD" id="cd00609">
    <property type="entry name" value="AAT_like"/>
    <property type="match status" value="1"/>
</dbReference>
<dbReference type="InterPro" id="IPR000524">
    <property type="entry name" value="Tscrpt_reg_HTH_GntR"/>
</dbReference>
<gene>
    <name evidence="7" type="ORF">DESUT3_07270</name>
</gene>
<evidence type="ECO:0000313" key="8">
    <source>
        <dbReference type="Proteomes" id="UP001319827"/>
    </source>
</evidence>
<dbReference type="InterPro" id="IPR015422">
    <property type="entry name" value="PyrdxlP-dep_Trfase_small"/>
</dbReference>
<evidence type="ECO:0000256" key="2">
    <source>
        <dbReference type="ARBA" id="ARBA00022898"/>
    </source>
</evidence>
<evidence type="ECO:0000313" key="7">
    <source>
        <dbReference type="EMBL" id="BCR03658.1"/>
    </source>
</evidence>
<dbReference type="Pfam" id="PF00155">
    <property type="entry name" value="Aminotran_1_2"/>
    <property type="match status" value="1"/>
</dbReference>
<dbReference type="Gene3D" id="3.40.640.10">
    <property type="entry name" value="Type I PLP-dependent aspartate aminotransferase-like (Major domain)"/>
    <property type="match status" value="1"/>
</dbReference>
<dbReference type="PANTHER" id="PTHR46577">
    <property type="entry name" value="HTH-TYPE TRANSCRIPTIONAL REGULATORY PROTEIN GABR"/>
    <property type="match status" value="1"/>
</dbReference>
<proteinExistence type="inferred from homology"/>
<keyword evidence="8" id="KW-1185">Reference proteome</keyword>
<sequence length="485" mass="53317">MRTIVENNSGRTPLYEEVAQRIVFLVENGTFKPGERVPSLRTLSRQMQVSVNTVKEAYGYLEDRRVLEARPQSGYYVCPRLPAVPGDPDISEPELSPTGVSISEVVQMIMRDILNPRLIQLGAAIPNPELLPVDKLNRMLSAAARRHPGEAVSYAIPPGNERLRKQIARRMLLAGCALRPDDIIATTGCMEAVLLALRATCRPGATLAVESPVYYNFLQLIQDLGLRALEIPATPGEGMSLEALRYAMEQTRVDACMVISNFNNPLGGQMPDERKRELVELLAARDIPLIEDDIYGDLSFAGERPSVAKAYDQKGGVLLCSSFSKTLAPGYRVGWIAPGRYRAQVERLKMTLNIASASPTQLAVAEFLANGGYEHHLRTIRRDYAKRVAQMSEAIGRYFPAGTRVTRPKGGFSLWVELPEYVDTLALYPRAVKEGITIAPGPIFSASGKYANFIRVNAAFWSERTEGAVATLGRLAAAMQPAAKK</sequence>
<dbReference type="SMART" id="SM00345">
    <property type="entry name" value="HTH_GNTR"/>
    <property type="match status" value="1"/>
</dbReference>
<evidence type="ECO:0000256" key="5">
    <source>
        <dbReference type="ARBA" id="ARBA00023163"/>
    </source>
</evidence>
<evidence type="ECO:0000256" key="3">
    <source>
        <dbReference type="ARBA" id="ARBA00023015"/>
    </source>
</evidence>
<dbReference type="InterPro" id="IPR004839">
    <property type="entry name" value="Aminotransferase_I/II_large"/>
</dbReference>
<protein>
    <submittedName>
        <fullName evidence="7">GntR family transcriptional regulator</fullName>
    </submittedName>
</protein>
<keyword evidence="2" id="KW-0663">Pyridoxal phosphate</keyword>
<dbReference type="PROSITE" id="PS50949">
    <property type="entry name" value="HTH_GNTR"/>
    <property type="match status" value="1"/>
</dbReference>
<dbReference type="SUPFAM" id="SSF46785">
    <property type="entry name" value="Winged helix' DNA-binding domain"/>
    <property type="match status" value="1"/>
</dbReference>
<organism evidence="7 8">
    <name type="scientific">Desulfuromonas versatilis</name>
    <dbReference type="NCBI Taxonomy" id="2802975"/>
    <lineage>
        <taxon>Bacteria</taxon>
        <taxon>Pseudomonadati</taxon>
        <taxon>Thermodesulfobacteriota</taxon>
        <taxon>Desulfuromonadia</taxon>
        <taxon>Desulfuromonadales</taxon>
        <taxon>Desulfuromonadaceae</taxon>
        <taxon>Desulfuromonas</taxon>
    </lineage>
</organism>
<dbReference type="InterPro" id="IPR036388">
    <property type="entry name" value="WH-like_DNA-bd_sf"/>
</dbReference>
<dbReference type="Gene3D" id="3.90.1150.10">
    <property type="entry name" value="Aspartate Aminotransferase, domain 1"/>
    <property type="match status" value="1"/>
</dbReference>
<keyword evidence="3" id="KW-0805">Transcription regulation</keyword>
<name>A0ABM8HSR1_9BACT</name>
<feature type="domain" description="HTH gntR-type" evidence="6">
    <location>
        <begin position="12"/>
        <end position="80"/>
    </location>
</feature>
<dbReference type="InterPro" id="IPR051446">
    <property type="entry name" value="HTH_trans_reg/aminotransferase"/>
</dbReference>
<dbReference type="InterPro" id="IPR015424">
    <property type="entry name" value="PyrdxlP-dep_Trfase"/>
</dbReference>
<dbReference type="RefSeq" id="WP_221251122.1">
    <property type="nucleotide sequence ID" value="NZ_AP024355.1"/>
</dbReference>
<dbReference type="PANTHER" id="PTHR46577:SF2">
    <property type="entry name" value="TRANSCRIPTIONAL REGULATORY PROTEIN"/>
    <property type="match status" value="1"/>
</dbReference>
<reference evidence="7 8" key="2">
    <citation type="journal article" date="2021" name="Int. J. Syst. Evol. Microbiol.">
        <title>Isolation and Polyphasic Characterization of Desulfuromonas versatilis sp. Nov., an Electrogenic Bacteria Capable of Versatile Metabolism Isolated from a Graphene Oxide-Reducing Enrichment Culture.</title>
        <authorList>
            <person name="Xie L."/>
            <person name="Yoshida N."/>
            <person name="Ishii S."/>
            <person name="Meng L."/>
        </authorList>
    </citation>
    <scope>NUCLEOTIDE SEQUENCE [LARGE SCALE GENOMIC DNA]</scope>
    <source>
        <strain evidence="7 8">NIT-T3</strain>
    </source>
</reference>
<keyword evidence="4" id="KW-0238">DNA-binding</keyword>
<dbReference type="InterPro" id="IPR036390">
    <property type="entry name" value="WH_DNA-bd_sf"/>
</dbReference>
<dbReference type="Gene3D" id="1.10.10.10">
    <property type="entry name" value="Winged helix-like DNA-binding domain superfamily/Winged helix DNA-binding domain"/>
    <property type="match status" value="1"/>
</dbReference>
<dbReference type="SUPFAM" id="SSF53383">
    <property type="entry name" value="PLP-dependent transferases"/>
    <property type="match status" value="1"/>
</dbReference>
<evidence type="ECO:0000256" key="1">
    <source>
        <dbReference type="ARBA" id="ARBA00005384"/>
    </source>
</evidence>
<evidence type="ECO:0000256" key="4">
    <source>
        <dbReference type="ARBA" id="ARBA00023125"/>
    </source>
</evidence>
<dbReference type="CDD" id="cd07377">
    <property type="entry name" value="WHTH_GntR"/>
    <property type="match status" value="1"/>
</dbReference>
<keyword evidence="5" id="KW-0804">Transcription</keyword>